<dbReference type="AlphaFoldDB" id="X6MUL5"/>
<feature type="region of interest" description="Disordered" evidence="1">
    <location>
        <begin position="1"/>
        <end position="29"/>
    </location>
</feature>
<name>X6MUL5_RETFI</name>
<comment type="caution">
    <text evidence="2">The sequence shown here is derived from an EMBL/GenBank/DDBJ whole genome shotgun (WGS) entry which is preliminary data.</text>
</comment>
<sequence length="228" mass="26168">MGSDNTNKNKSNDNDNDSNEGNALGHLSDLTKEQLDSAGKLRLKDTTQLEYWKRYRYLFARAAQISKRDEGDSSGSGNSTIENAPCSDWVNALSLILRWDASVVYEVFHPYYHIWLHKLIDDHYYTNPLLLKQNFSSRNFIDFPNTSSQLLLSQNDVLTAALFKPLDPNDISQKQCDTNVQNCDSKYTLSQHVSVKELEEWVSDIFRSQCLQNTLFDSSFQFGQDTCR</sequence>
<evidence type="ECO:0000313" key="2">
    <source>
        <dbReference type="EMBL" id="ETO17142.1"/>
    </source>
</evidence>
<protein>
    <submittedName>
        <fullName evidence="2">Uncharacterized protein</fullName>
    </submittedName>
</protein>
<gene>
    <name evidence="2" type="ORF">RFI_20192</name>
</gene>
<evidence type="ECO:0000313" key="3">
    <source>
        <dbReference type="Proteomes" id="UP000023152"/>
    </source>
</evidence>
<organism evidence="2 3">
    <name type="scientific">Reticulomyxa filosa</name>
    <dbReference type="NCBI Taxonomy" id="46433"/>
    <lineage>
        <taxon>Eukaryota</taxon>
        <taxon>Sar</taxon>
        <taxon>Rhizaria</taxon>
        <taxon>Retaria</taxon>
        <taxon>Foraminifera</taxon>
        <taxon>Monothalamids</taxon>
        <taxon>Reticulomyxidae</taxon>
        <taxon>Reticulomyxa</taxon>
    </lineage>
</organism>
<accession>X6MUL5</accession>
<dbReference type="EMBL" id="ASPP01017204">
    <property type="protein sequence ID" value="ETO17142.1"/>
    <property type="molecule type" value="Genomic_DNA"/>
</dbReference>
<proteinExistence type="predicted"/>
<dbReference type="Proteomes" id="UP000023152">
    <property type="component" value="Unassembled WGS sequence"/>
</dbReference>
<reference evidence="2 3" key="1">
    <citation type="journal article" date="2013" name="Curr. Biol.">
        <title>The Genome of the Foraminiferan Reticulomyxa filosa.</title>
        <authorList>
            <person name="Glockner G."/>
            <person name="Hulsmann N."/>
            <person name="Schleicher M."/>
            <person name="Noegel A.A."/>
            <person name="Eichinger L."/>
            <person name="Gallinger C."/>
            <person name="Pawlowski J."/>
            <person name="Sierra R."/>
            <person name="Euteneuer U."/>
            <person name="Pillet L."/>
            <person name="Moustafa A."/>
            <person name="Platzer M."/>
            <person name="Groth M."/>
            <person name="Szafranski K."/>
            <person name="Schliwa M."/>
        </authorList>
    </citation>
    <scope>NUCLEOTIDE SEQUENCE [LARGE SCALE GENOMIC DNA]</scope>
</reference>
<keyword evidence="3" id="KW-1185">Reference proteome</keyword>
<evidence type="ECO:0000256" key="1">
    <source>
        <dbReference type="SAM" id="MobiDB-lite"/>
    </source>
</evidence>